<dbReference type="RefSeq" id="WP_115083353.1">
    <property type="nucleotide sequence ID" value="NZ_CAUSMA010000025.1"/>
</dbReference>
<feature type="domain" description="Glycosyltransferase 2-like" evidence="1">
    <location>
        <begin position="4"/>
        <end position="118"/>
    </location>
</feature>
<protein>
    <submittedName>
        <fullName evidence="2">Hyaluronan synthase</fullName>
        <ecNumber evidence="2">2.4.1.212</ecNumber>
    </submittedName>
</protein>
<organism evidence="2 3">
    <name type="scientific">Prevotella pallens</name>
    <dbReference type="NCBI Taxonomy" id="60133"/>
    <lineage>
        <taxon>Bacteria</taxon>
        <taxon>Pseudomonadati</taxon>
        <taxon>Bacteroidota</taxon>
        <taxon>Bacteroidia</taxon>
        <taxon>Bacteroidales</taxon>
        <taxon>Prevotellaceae</taxon>
        <taxon>Prevotella</taxon>
    </lineage>
</organism>
<proteinExistence type="predicted"/>
<dbReference type="EMBL" id="UGTP01000001">
    <property type="protein sequence ID" value="SUC12608.1"/>
    <property type="molecule type" value="Genomic_DNA"/>
</dbReference>
<dbReference type="Pfam" id="PF00535">
    <property type="entry name" value="Glycos_transf_2"/>
    <property type="match status" value="1"/>
</dbReference>
<dbReference type="InterPro" id="IPR001173">
    <property type="entry name" value="Glyco_trans_2-like"/>
</dbReference>
<dbReference type="AlphaFoldDB" id="A0A379F1U2"/>
<dbReference type="EC" id="2.4.1.212" evidence="2"/>
<dbReference type="Proteomes" id="UP000254235">
    <property type="component" value="Unassembled WGS sequence"/>
</dbReference>
<evidence type="ECO:0000313" key="3">
    <source>
        <dbReference type="Proteomes" id="UP000254235"/>
    </source>
</evidence>
<dbReference type="GeneID" id="78570904"/>
<dbReference type="InterPro" id="IPR029044">
    <property type="entry name" value="Nucleotide-diphossugar_trans"/>
</dbReference>
<accession>A0A379F1U2</accession>
<dbReference type="PANTHER" id="PTHR22916">
    <property type="entry name" value="GLYCOSYLTRANSFERASE"/>
    <property type="match status" value="1"/>
</dbReference>
<reference evidence="2 3" key="1">
    <citation type="submission" date="2018-06" db="EMBL/GenBank/DDBJ databases">
        <authorList>
            <consortium name="Pathogen Informatics"/>
            <person name="Doyle S."/>
        </authorList>
    </citation>
    <scope>NUCLEOTIDE SEQUENCE [LARGE SCALE GENOMIC DNA]</scope>
    <source>
        <strain evidence="2 3">NCTC13043</strain>
    </source>
</reference>
<dbReference type="OrthoDB" id="9810303at2"/>
<keyword evidence="2" id="KW-0808">Transferase</keyword>
<name>A0A379F1U2_9BACT</name>
<dbReference type="Gene3D" id="3.90.550.10">
    <property type="entry name" value="Spore Coat Polysaccharide Biosynthesis Protein SpsA, Chain A"/>
    <property type="match status" value="1"/>
</dbReference>
<dbReference type="PANTHER" id="PTHR22916:SF3">
    <property type="entry name" value="UDP-GLCNAC:BETAGAL BETA-1,3-N-ACETYLGLUCOSAMINYLTRANSFERASE-LIKE PROTEIN 1"/>
    <property type="match status" value="1"/>
</dbReference>
<dbReference type="SUPFAM" id="SSF53448">
    <property type="entry name" value="Nucleotide-diphospho-sugar transferases"/>
    <property type="match status" value="1"/>
</dbReference>
<keyword evidence="2" id="KW-0328">Glycosyltransferase</keyword>
<dbReference type="GO" id="GO:0050501">
    <property type="term" value="F:hyaluronan synthase activity"/>
    <property type="evidence" value="ECO:0007669"/>
    <property type="project" value="UniProtKB-EC"/>
</dbReference>
<evidence type="ECO:0000259" key="1">
    <source>
        <dbReference type="Pfam" id="PF00535"/>
    </source>
</evidence>
<evidence type="ECO:0000313" key="2">
    <source>
        <dbReference type="EMBL" id="SUC12608.1"/>
    </source>
</evidence>
<sequence>MLITVFTPTYNRADLLPRLYESLQEQTTNNFEWLIVDDGSTDYTKKVIEAIIEKNKDKFPIRYFYKQNGGKHTAINRGVQEAKGELILIADSDDSLPCNSLFLINEEYLKIKDDHSIGGICGLMAHHDGTVIGSRNITKAEPLSSIEMRYKYGFKGDLCEVFKTRILQMFPFPEIKNERFCPEDLVLNRIAKKFKLLFINDVIYLRDYLEGGLTSKIVKIRMQSPIASMMCYAEILQNDIPYIYKLKAAINYWRFRFCYYGKGSFPKIRGIWNVASLIGWGMHIKDVYLLDK</sequence>
<dbReference type="CDD" id="cd00761">
    <property type="entry name" value="Glyco_tranf_GTA_type"/>
    <property type="match status" value="1"/>
</dbReference>
<gene>
    <name evidence="2" type="primary">hyaD_2</name>
    <name evidence="2" type="ORF">NCTC13043_01215</name>
</gene>